<dbReference type="GO" id="GO:0005739">
    <property type="term" value="C:mitochondrion"/>
    <property type="evidence" value="ECO:0007669"/>
    <property type="project" value="TreeGrafter"/>
</dbReference>
<reference evidence="4" key="1">
    <citation type="submission" date="2016-05" db="EMBL/GenBank/DDBJ databases">
        <authorList>
            <person name="Lavstsen T."/>
            <person name="Jespersen J.S."/>
        </authorList>
    </citation>
    <scope>NUCLEOTIDE SEQUENCE</scope>
    <source>
        <tissue evidence="4">Brain</tissue>
    </source>
</reference>
<gene>
    <name evidence="4" type="primary">PISD</name>
</gene>
<evidence type="ECO:0000256" key="2">
    <source>
        <dbReference type="ARBA" id="ARBA00023239"/>
    </source>
</evidence>
<keyword evidence="3" id="KW-0472">Membrane</keyword>
<name>A0A1A8AQN4_NOTFU</name>
<dbReference type="InterPro" id="IPR003817">
    <property type="entry name" value="PS_Dcarbxylase"/>
</dbReference>
<reference evidence="4" key="2">
    <citation type="submission" date="2016-06" db="EMBL/GenBank/DDBJ databases">
        <title>The genome of a short-lived fish provides insights into sex chromosome evolution and the genetic control of aging.</title>
        <authorList>
            <person name="Reichwald K."/>
            <person name="Felder M."/>
            <person name="Petzold A."/>
            <person name="Koch P."/>
            <person name="Groth M."/>
            <person name="Platzer M."/>
        </authorList>
    </citation>
    <scope>NUCLEOTIDE SEQUENCE</scope>
    <source>
        <tissue evidence="4">Brain</tissue>
    </source>
</reference>
<dbReference type="AlphaFoldDB" id="A0A1A8AQN4"/>
<evidence type="ECO:0000256" key="3">
    <source>
        <dbReference type="SAM" id="Phobius"/>
    </source>
</evidence>
<keyword evidence="1" id="KW-0210">Decarboxylase</keyword>
<feature type="non-terminal residue" evidence="4">
    <location>
        <position position="1"/>
    </location>
</feature>
<evidence type="ECO:0000256" key="1">
    <source>
        <dbReference type="ARBA" id="ARBA00022793"/>
    </source>
</evidence>
<feature type="non-terminal residue" evidence="4">
    <location>
        <position position="232"/>
    </location>
</feature>
<evidence type="ECO:0000313" key="4">
    <source>
        <dbReference type="EMBL" id="SBP57452.1"/>
    </source>
</evidence>
<keyword evidence="2" id="KW-0456">Lyase</keyword>
<dbReference type="GO" id="GO:0006646">
    <property type="term" value="P:phosphatidylethanolamine biosynthetic process"/>
    <property type="evidence" value="ECO:0007669"/>
    <property type="project" value="TreeGrafter"/>
</dbReference>
<dbReference type="EMBL" id="HADY01018967">
    <property type="protein sequence ID" value="SBP57452.1"/>
    <property type="molecule type" value="Transcribed_RNA"/>
</dbReference>
<feature type="transmembrane region" description="Helical" evidence="3">
    <location>
        <begin position="176"/>
        <end position="198"/>
    </location>
</feature>
<protein>
    <submittedName>
        <fullName evidence="4">Phosphatidylserine decarboxylase</fullName>
    </submittedName>
</protein>
<dbReference type="PANTHER" id="PTHR10067">
    <property type="entry name" value="PHOSPHATIDYLSERINE DECARBOXYLASE"/>
    <property type="match status" value="1"/>
</dbReference>
<organism evidence="4">
    <name type="scientific">Nothobranchius furzeri</name>
    <name type="common">Turquoise killifish</name>
    <dbReference type="NCBI Taxonomy" id="105023"/>
    <lineage>
        <taxon>Eukaryota</taxon>
        <taxon>Metazoa</taxon>
        <taxon>Chordata</taxon>
        <taxon>Craniata</taxon>
        <taxon>Vertebrata</taxon>
        <taxon>Euteleostomi</taxon>
        <taxon>Actinopterygii</taxon>
        <taxon>Neopterygii</taxon>
        <taxon>Teleostei</taxon>
        <taxon>Neoteleostei</taxon>
        <taxon>Acanthomorphata</taxon>
        <taxon>Ovalentaria</taxon>
        <taxon>Atherinomorphae</taxon>
        <taxon>Cyprinodontiformes</taxon>
        <taxon>Nothobranchiidae</taxon>
        <taxon>Nothobranchius</taxon>
    </lineage>
</organism>
<proteinExistence type="predicted"/>
<keyword evidence="3" id="KW-1133">Transmembrane helix</keyword>
<dbReference type="PANTHER" id="PTHR10067:SF6">
    <property type="entry name" value="PHOSPHATIDYLSERINE DECARBOXYLASE PROENZYME, MITOCHONDRIAL"/>
    <property type="match status" value="1"/>
</dbReference>
<keyword evidence="3" id="KW-0812">Transmembrane</keyword>
<sequence>SISERRVPRTTGTRHVVTHKFLRHFCRHVMALSLRFSRVTRVSDRFLLLSQQRGRHTDRRVLSWPRPLPILVVTGGGYLGYQYYKRRSHWDERAPPSLASSRQVALYRSFPTRLVSRAWGRLNGLDLPTWLRKPIYSLYIWTFGVNMQEAAVEDLHHYKNLGEFFRRRLKPAVRPVCAASCLVHLFLFSFSIQFVYIAPSRLESIHTVNVPTQVSSLGRSVKGGFSLEVGPQ</sequence>
<dbReference type="GO" id="GO:0004609">
    <property type="term" value="F:phosphatidylserine decarboxylase activity"/>
    <property type="evidence" value="ECO:0007669"/>
    <property type="project" value="InterPro"/>
</dbReference>
<accession>A0A1A8AQN4</accession>